<dbReference type="Proteomes" id="UP000887561">
    <property type="component" value="Unplaced"/>
</dbReference>
<evidence type="ECO:0000313" key="2">
    <source>
        <dbReference type="Proteomes" id="UP000887561"/>
    </source>
</evidence>
<evidence type="ECO:0000256" key="1">
    <source>
        <dbReference type="SAM" id="MobiDB-lite"/>
    </source>
</evidence>
<dbReference type="AlphaFoldDB" id="A0A915LIB2"/>
<protein>
    <submittedName>
        <fullName evidence="3">Uncharacterized protein</fullName>
    </submittedName>
</protein>
<evidence type="ECO:0000313" key="3">
    <source>
        <dbReference type="WBParaSite" id="scaffold12568_cov391.g16389"/>
    </source>
</evidence>
<feature type="compositionally biased region" description="Polar residues" evidence="1">
    <location>
        <begin position="55"/>
        <end position="67"/>
    </location>
</feature>
<proteinExistence type="predicted"/>
<reference evidence="3" key="1">
    <citation type="submission" date="2022-11" db="UniProtKB">
        <authorList>
            <consortium name="WormBaseParasite"/>
        </authorList>
    </citation>
    <scope>IDENTIFICATION</scope>
</reference>
<accession>A0A915LIB2</accession>
<sequence>LDLDALKPAVLREILAYIQRCLPYPKGARRFGSVKPSVCHRHSLSKYSANHRHSSQNPSLATMGQATSDHRPHHHHSCPRRSSIQVAVEASQKFAAKTAILEIHCSQPIDDCNESDMVNNLSRCCSYSSLHSSTSGSSWIEVEEVEEQTSSNKLSDNFGTPKSFYEIVSGNE</sequence>
<keyword evidence="2" id="KW-1185">Reference proteome</keyword>
<feature type="region of interest" description="Disordered" evidence="1">
    <location>
        <begin position="47"/>
        <end position="78"/>
    </location>
</feature>
<dbReference type="WBParaSite" id="scaffold12568_cov391.g16389">
    <property type="protein sequence ID" value="scaffold12568_cov391.g16389"/>
    <property type="gene ID" value="scaffold12568_cov391.g16389"/>
</dbReference>
<name>A0A915LIB2_MELJA</name>
<organism evidence="2 3">
    <name type="scientific">Meloidogyne javanica</name>
    <name type="common">Root-knot nematode worm</name>
    <dbReference type="NCBI Taxonomy" id="6303"/>
    <lineage>
        <taxon>Eukaryota</taxon>
        <taxon>Metazoa</taxon>
        <taxon>Ecdysozoa</taxon>
        <taxon>Nematoda</taxon>
        <taxon>Chromadorea</taxon>
        <taxon>Rhabditida</taxon>
        <taxon>Tylenchina</taxon>
        <taxon>Tylenchomorpha</taxon>
        <taxon>Tylenchoidea</taxon>
        <taxon>Meloidogynidae</taxon>
        <taxon>Meloidogyninae</taxon>
        <taxon>Meloidogyne</taxon>
        <taxon>Meloidogyne incognita group</taxon>
    </lineage>
</organism>